<dbReference type="EMBL" id="ML119137">
    <property type="protein sequence ID" value="RPB11192.1"/>
    <property type="molecule type" value="Genomic_DNA"/>
</dbReference>
<evidence type="ECO:0000313" key="1">
    <source>
        <dbReference type="EMBL" id="RPB11192.1"/>
    </source>
</evidence>
<accession>A0A3N4KPF3</accession>
<dbReference type="InParanoid" id="A0A3N4KPF3"/>
<dbReference type="Proteomes" id="UP000277580">
    <property type="component" value="Unassembled WGS sequence"/>
</dbReference>
<keyword evidence="2" id="KW-1185">Reference proteome</keyword>
<name>A0A3N4KPF3_9PEZI</name>
<sequence>MCRVWGSSWVTSVSHDSILLTIVLLPSQSAAAGTAGASYLWFKNCWGLDFWER</sequence>
<proteinExistence type="predicted"/>
<gene>
    <name evidence="1" type="ORF">P167DRAFT_536913</name>
</gene>
<evidence type="ECO:0000313" key="2">
    <source>
        <dbReference type="Proteomes" id="UP000277580"/>
    </source>
</evidence>
<organism evidence="1 2">
    <name type="scientific">Morchella conica CCBAS932</name>
    <dbReference type="NCBI Taxonomy" id="1392247"/>
    <lineage>
        <taxon>Eukaryota</taxon>
        <taxon>Fungi</taxon>
        <taxon>Dikarya</taxon>
        <taxon>Ascomycota</taxon>
        <taxon>Pezizomycotina</taxon>
        <taxon>Pezizomycetes</taxon>
        <taxon>Pezizales</taxon>
        <taxon>Morchellaceae</taxon>
        <taxon>Morchella</taxon>
    </lineage>
</organism>
<dbReference type="AlphaFoldDB" id="A0A3N4KPF3"/>
<reference evidence="1 2" key="1">
    <citation type="journal article" date="2018" name="Nat. Ecol. Evol.">
        <title>Pezizomycetes genomes reveal the molecular basis of ectomycorrhizal truffle lifestyle.</title>
        <authorList>
            <person name="Murat C."/>
            <person name="Payen T."/>
            <person name="Noel B."/>
            <person name="Kuo A."/>
            <person name="Morin E."/>
            <person name="Chen J."/>
            <person name="Kohler A."/>
            <person name="Krizsan K."/>
            <person name="Balestrini R."/>
            <person name="Da Silva C."/>
            <person name="Montanini B."/>
            <person name="Hainaut M."/>
            <person name="Levati E."/>
            <person name="Barry K.W."/>
            <person name="Belfiori B."/>
            <person name="Cichocki N."/>
            <person name="Clum A."/>
            <person name="Dockter R.B."/>
            <person name="Fauchery L."/>
            <person name="Guy J."/>
            <person name="Iotti M."/>
            <person name="Le Tacon F."/>
            <person name="Lindquist E.A."/>
            <person name="Lipzen A."/>
            <person name="Malagnac F."/>
            <person name="Mello A."/>
            <person name="Molinier V."/>
            <person name="Miyauchi S."/>
            <person name="Poulain J."/>
            <person name="Riccioni C."/>
            <person name="Rubini A."/>
            <person name="Sitrit Y."/>
            <person name="Splivallo R."/>
            <person name="Traeger S."/>
            <person name="Wang M."/>
            <person name="Zifcakova L."/>
            <person name="Wipf D."/>
            <person name="Zambonelli A."/>
            <person name="Paolocci F."/>
            <person name="Nowrousian M."/>
            <person name="Ottonello S."/>
            <person name="Baldrian P."/>
            <person name="Spatafora J.W."/>
            <person name="Henrissat B."/>
            <person name="Nagy L.G."/>
            <person name="Aury J.M."/>
            <person name="Wincker P."/>
            <person name="Grigoriev I.V."/>
            <person name="Bonfante P."/>
            <person name="Martin F.M."/>
        </authorList>
    </citation>
    <scope>NUCLEOTIDE SEQUENCE [LARGE SCALE GENOMIC DNA]</scope>
    <source>
        <strain evidence="1 2">CCBAS932</strain>
    </source>
</reference>
<protein>
    <submittedName>
        <fullName evidence="1">Uncharacterized protein</fullName>
    </submittedName>
</protein>